<proteinExistence type="predicted"/>
<organism evidence="1 2">
    <name type="scientific">Linderina macrospora</name>
    <dbReference type="NCBI Taxonomy" id="4868"/>
    <lineage>
        <taxon>Eukaryota</taxon>
        <taxon>Fungi</taxon>
        <taxon>Fungi incertae sedis</taxon>
        <taxon>Zoopagomycota</taxon>
        <taxon>Kickxellomycotina</taxon>
        <taxon>Kickxellomycetes</taxon>
        <taxon>Kickxellales</taxon>
        <taxon>Kickxellaceae</taxon>
        <taxon>Linderina</taxon>
    </lineage>
</organism>
<comment type="caution">
    <text evidence="1">The sequence shown here is derived from an EMBL/GenBank/DDBJ whole genome shotgun (WGS) entry which is preliminary data.</text>
</comment>
<protein>
    <submittedName>
        <fullName evidence="1">Uncharacterized protein</fullName>
    </submittedName>
</protein>
<keyword evidence="2" id="KW-1185">Reference proteome</keyword>
<name>A0ACC1IZ98_9FUNG</name>
<sequence length="308" mass="32720">MGGNAATAAAAAMDLVTASGSLASDVATAVQLTSTNTRDSVSITNGLAADPSAASNGQLAGTGTATPAGEEVQASDFMSFGPSSFLSSGFDLDPPQIEITLDDIFSANNAADWSQFGFSSMGSTSANGLQMGDYTGGQGMWNGVPYPGAIPMAPYGMSHAMPTQEPVKKHEGPICDNCGVTSTPLWRRSVNDTLLCNACGLYYKLHNTHRPKSLRSNAQRKDGEEEDAPKVSCSNCKTTTTPLWRRDEQGNPLCNACGLYYKLHKENRPIALKTDVIRKRQRFDAATAPAPRKRQDRRKSKNSETAAS</sequence>
<accession>A0ACC1IZ98</accession>
<evidence type="ECO:0000313" key="1">
    <source>
        <dbReference type="EMBL" id="KAJ1931609.1"/>
    </source>
</evidence>
<feature type="non-terminal residue" evidence="1">
    <location>
        <position position="308"/>
    </location>
</feature>
<dbReference type="Proteomes" id="UP001150603">
    <property type="component" value="Unassembled WGS sequence"/>
</dbReference>
<reference evidence="1" key="1">
    <citation type="submission" date="2022-07" db="EMBL/GenBank/DDBJ databases">
        <title>Phylogenomic reconstructions and comparative analyses of Kickxellomycotina fungi.</title>
        <authorList>
            <person name="Reynolds N.K."/>
            <person name="Stajich J.E."/>
            <person name="Barry K."/>
            <person name="Grigoriev I.V."/>
            <person name="Crous P."/>
            <person name="Smith M.E."/>
        </authorList>
    </citation>
    <scope>NUCLEOTIDE SEQUENCE</scope>
    <source>
        <strain evidence="1">NRRL 5244</strain>
    </source>
</reference>
<evidence type="ECO:0000313" key="2">
    <source>
        <dbReference type="Proteomes" id="UP001150603"/>
    </source>
</evidence>
<dbReference type="EMBL" id="JANBPW010005919">
    <property type="protein sequence ID" value="KAJ1931609.1"/>
    <property type="molecule type" value="Genomic_DNA"/>
</dbReference>
<gene>
    <name evidence="1" type="ORF">FBU59_006654</name>
</gene>